<sequence>MDRGHCTESKKIEDFGEYPNPLKNRFILNPVVKNLLFLDGEPREAGLIPVAA</sequence>
<keyword evidence="2" id="KW-1185">Reference proteome</keyword>
<protein>
    <submittedName>
        <fullName evidence="1">Uncharacterized protein</fullName>
    </submittedName>
</protein>
<evidence type="ECO:0000313" key="2">
    <source>
        <dbReference type="Proteomes" id="UP000010367"/>
    </source>
</evidence>
<dbReference type="AlphaFoldDB" id="K9TFP7"/>
<organism evidence="1 2">
    <name type="scientific">Oscillatoria acuminata PCC 6304</name>
    <dbReference type="NCBI Taxonomy" id="56110"/>
    <lineage>
        <taxon>Bacteria</taxon>
        <taxon>Bacillati</taxon>
        <taxon>Cyanobacteriota</taxon>
        <taxon>Cyanophyceae</taxon>
        <taxon>Oscillatoriophycideae</taxon>
        <taxon>Oscillatoriales</taxon>
        <taxon>Oscillatoriaceae</taxon>
        <taxon>Oscillatoria</taxon>
    </lineage>
</organism>
<dbReference type="KEGG" id="oac:Oscil6304_1523"/>
<evidence type="ECO:0000313" key="1">
    <source>
        <dbReference type="EMBL" id="AFY81228.1"/>
    </source>
</evidence>
<dbReference type="InParanoid" id="K9TFP7"/>
<dbReference type="Proteomes" id="UP000010367">
    <property type="component" value="Chromosome"/>
</dbReference>
<accession>K9TFP7</accession>
<dbReference type="EMBL" id="CP003607">
    <property type="protein sequence ID" value="AFY81228.1"/>
    <property type="molecule type" value="Genomic_DNA"/>
</dbReference>
<name>K9TFP7_9CYAN</name>
<reference evidence="1 2" key="1">
    <citation type="submission" date="2012-06" db="EMBL/GenBank/DDBJ databases">
        <title>Finished chromosome of genome of Oscillatoria acuminata PCC 6304.</title>
        <authorList>
            <consortium name="US DOE Joint Genome Institute"/>
            <person name="Gugger M."/>
            <person name="Coursin T."/>
            <person name="Rippka R."/>
            <person name="Tandeau De Marsac N."/>
            <person name="Huntemann M."/>
            <person name="Wei C.-L."/>
            <person name="Han J."/>
            <person name="Detter J.C."/>
            <person name="Han C."/>
            <person name="Tapia R."/>
            <person name="Davenport K."/>
            <person name="Daligault H."/>
            <person name="Erkkila T."/>
            <person name="Gu W."/>
            <person name="Munk A.C.C."/>
            <person name="Teshima H."/>
            <person name="Xu Y."/>
            <person name="Chain P."/>
            <person name="Chen A."/>
            <person name="Krypides N."/>
            <person name="Mavromatis K."/>
            <person name="Markowitz V."/>
            <person name="Szeto E."/>
            <person name="Ivanova N."/>
            <person name="Mikhailova N."/>
            <person name="Ovchinnikova G."/>
            <person name="Pagani I."/>
            <person name="Pati A."/>
            <person name="Goodwin L."/>
            <person name="Peters L."/>
            <person name="Pitluck S."/>
            <person name="Woyke T."/>
            <person name="Kerfeld C."/>
        </authorList>
    </citation>
    <scope>NUCLEOTIDE SEQUENCE [LARGE SCALE GENOMIC DNA]</scope>
    <source>
        <strain evidence="1 2">PCC 6304</strain>
    </source>
</reference>
<proteinExistence type="predicted"/>
<dbReference type="HOGENOM" id="CLU_3082540_0_0_3"/>
<gene>
    <name evidence="1" type="ORF">Oscil6304_1523</name>
</gene>